<evidence type="ECO:0000259" key="4">
    <source>
        <dbReference type="PROSITE" id="PS50144"/>
    </source>
</evidence>
<dbReference type="InterPro" id="IPR056423">
    <property type="entry name" value="BACK_BPM_SPOP"/>
</dbReference>
<dbReference type="SUPFAM" id="SSF54695">
    <property type="entry name" value="POZ domain"/>
    <property type="match status" value="1"/>
</dbReference>
<evidence type="ECO:0000256" key="2">
    <source>
        <dbReference type="ARBA" id="ARBA00010846"/>
    </source>
</evidence>
<dbReference type="InterPro" id="IPR045005">
    <property type="entry name" value="BPM1-6"/>
</dbReference>
<dbReference type="EMBL" id="CM029052">
    <property type="protein sequence ID" value="KAG2558807.1"/>
    <property type="molecule type" value="Genomic_DNA"/>
</dbReference>
<dbReference type="GO" id="GO:0016567">
    <property type="term" value="P:protein ubiquitination"/>
    <property type="evidence" value="ECO:0007669"/>
    <property type="project" value="InterPro"/>
</dbReference>
<comment type="caution">
    <text evidence="5">The sequence shown here is derived from an EMBL/GenBank/DDBJ whole genome shotgun (WGS) entry which is preliminary data.</text>
</comment>
<dbReference type="InterPro" id="IPR008974">
    <property type="entry name" value="TRAF-like"/>
</dbReference>
<evidence type="ECO:0000259" key="3">
    <source>
        <dbReference type="PROSITE" id="PS50097"/>
    </source>
</evidence>
<dbReference type="InterPro" id="IPR000210">
    <property type="entry name" value="BTB/POZ_dom"/>
</dbReference>
<dbReference type="InterPro" id="IPR011333">
    <property type="entry name" value="SKP1/BTB/POZ_sf"/>
</dbReference>
<gene>
    <name evidence="5" type="ORF">PVAP13_8NG340000</name>
</gene>
<dbReference type="Gene3D" id="2.60.210.10">
    <property type="entry name" value="Apoptosis, Tumor Necrosis Factor Receptor Associated Protein 2, Chain A"/>
    <property type="match status" value="1"/>
</dbReference>
<protein>
    <submittedName>
        <fullName evidence="5">Uncharacterized protein</fullName>
    </submittedName>
</protein>
<dbReference type="PROSITE" id="PS50144">
    <property type="entry name" value="MATH"/>
    <property type="match status" value="1"/>
</dbReference>
<feature type="domain" description="MATH" evidence="4">
    <location>
        <begin position="26"/>
        <end position="151"/>
    </location>
</feature>
<dbReference type="Gene3D" id="3.30.710.10">
    <property type="entry name" value="Potassium Channel Kv1.1, Chain A"/>
    <property type="match status" value="1"/>
</dbReference>
<comment type="similarity">
    <text evidence="2">Belongs to the Tdpoz family.</text>
</comment>
<sequence length="357" mass="39507">MASAASSPSFVTGGSSTSAITAATVTGSHVLRINGYSETLGRPTGSYISSSKFLAAGHTWYIRNYPHGYDEEAGDCMSLFLVLDGSHTATVQFTFGLLDPEGNQVYRKISRCPVALHESRSAMGFPRFIRREYFERSKYLQDNCFRIVCGITVVSGFCREASRSFFAAPVPPSDLHQDLGRLLASGKGADVNVVAARSPVFMAELFGALKEKAPDHCVQIHDMEPKVFMAMLQFIYTDSVPETRRGEEVAMAQHLLVAADRYDLKRLKFIGEDKLCSRIRKSTAAVTLVLAEQHGCHGLKKACFAFLSSLSNLKAVMDTDGYEHLKRRCPSFHEQLLAKLDDSKRKKIGSFWCFSVQ</sequence>
<evidence type="ECO:0000256" key="1">
    <source>
        <dbReference type="ARBA" id="ARBA00004906"/>
    </source>
</evidence>
<name>A0A8T0P9A9_PANVG</name>
<dbReference type="CDD" id="cd00121">
    <property type="entry name" value="MATH"/>
    <property type="match status" value="1"/>
</dbReference>
<dbReference type="PANTHER" id="PTHR26379">
    <property type="entry name" value="BTB/POZ AND MATH DOMAIN-CONTAINING PROTEIN 1"/>
    <property type="match status" value="1"/>
</dbReference>
<keyword evidence="6" id="KW-1185">Reference proteome</keyword>
<dbReference type="Pfam" id="PF00651">
    <property type="entry name" value="BTB"/>
    <property type="match status" value="1"/>
</dbReference>
<reference evidence="5" key="1">
    <citation type="submission" date="2020-05" db="EMBL/GenBank/DDBJ databases">
        <title>WGS assembly of Panicum virgatum.</title>
        <authorList>
            <person name="Lovell J.T."/>
            <person name="Jenkins J."/>
            <person name="Shu S."/>
            <person name="Juenger T.E."/>
            <person name="Schmutz J."/>
        </authorList>
    </citation>
    <scope>NUCLEOTIDE SEQUENCE</scope>
    <source>
        <strain evidence="5">AP13</strain>
    </source>
</reference>
<feature type="domain" description="BTB" evidence="3">
    <location>
        <begin position="193"/>
        <end position="244"/>
    </location>
</feature>
<dbReference type="InterPro" id="IPR002083">
    <property type="entry name" value="MATH/TRAF_dom"/>
</dbReference>
<dbReference type="Proteomes" id="UP000823388">
    <property type="component" value="Chromosome 8N"/>
</dbReference>
<dbReference type="SMART" id="SM00225">
    <property type="entry name" value="BTB"/>
    <property type="match status" value="1"/>
</dbReference>
<evidence type="ECO:0000313" key="5">
    <source>
        <dbReference type="EMBL" id="KAG2558807.1"/>
    </source>
</evidence>
<dbReference type="PROSITE" id="PS50097">
    <property type="entry name" value="BTB"/>
    <property type="match status" value="1"/>
</dbReference>
<dbReference type="Pfam" id="PF24570">
    <property type="entry name" value="BACK_BPM_SPOP"/>
    <property type="match status" value="1"/>
</dbReference>
<dbReference type="AlphaFoldDB" id="A0A8T0P9A9"/>
<accession>A0A8T0P9A9</accession>
<dbReference type="Pfam" id="PF22486">
    <property type="entry name" value="MATH_2"/>
    <property type="match status" value="1"/>
</dbReference>
<dbReference type="SUPFAM" id="SSF49599">
    <property type="entry name" value="TRAF domain-like"/>
    <property type="match status" value="1"/>
</dbReference>
<dbReference type="Gene3D" id="1.25.40.420">
    <property type="match status" value="1"/>
</dbReference>
<comment type="pathway">
    <text evidence="1">Protein modification; protein ubiquitination.</text>
</comment>
<organism evidence="5 6">
    <name type="scientific">Panicum virgatum</name>
    <name type="common">Blackwell switchgrass</name>
    <dbReference type="NCBI Taxonomy" id="38727"/>
    <lineage>
        <taxon>Eukaryota</taxon>
        <taxon>Viridiplantae</taxon>
        <taxon>Streptophyta</taxon>
        <taxon>Embryophyta</taxon>
        <taxon>Tracheophyta</taxon>
        <taxon>Spermatophyta</taxon>
        <taxon>Magnoliopsida</taxon>
        <taxon>Liliopsida</taxon>
        <taxon>Poales</taxon>
        <taxon>Poaceae</taxon>
        <taxon>PACMAD clade</taxon>
        <taxon>Panicoideae</taxon>
        <taxon>Panicodae</taxon>
        <taxon>Paniceae</taxon>
        <taxon>Panicinae</taxon>
        <taxon>Panicum</taxon>
        <taxon>Panicum sect. Hiantes</taxon>
    </lineage>
</organism>
<proteinExistence type="inferred from homology"/>
<evidence type="ECO:0000313" key="6">
    <source>
        <dbReference type="Proteomes" id="UP000823388"/>
    </source>
</evidence>
<dbReference type="PANTHER" id="PTHR26379:SF457">
    <property type="entry name" value="BTB DOMAIN-CONTAINING PROTEIN"/>
    <property type="match status" value="1"/>
</dbReference>